<sequence length="285" mass="31105">MPEYPIQFAGTTVTIIYEEEEVYRFLAFLFADVHCCTGGVPATRLIFARQDDGQYTLSINEERRYTGRLGVQCAAILFDLVIFNLLKDNSSGVAVHAGAVVAQEQNKDRVILLPGASGSGKSNLSAWLTAQGHSYLTDELVFFPTEQPEQLLPFTRPFCIKSAAVEVINKLLPHNPPFSPLQDEQGAVVPHRALNPLYTGISAPPGLILFPTYTAETTLRIEKISGARAASLLMACHVNARNLSGHGFQQVVQLARSTPAYRLSYSSFAGLKDALDDLMSSLQSS</sequence>
<evidence type="ECO:0008006" key="2">
    <source>
        <dbReference type="Google" id="ProtNLM"/>
    </source>
</evidence>
<name>A0AAU8LX34_9BACT</name>
<gene>
    <name evidence="1" type="ORF">Q3M24_01365</name>
</gene>
<reference evidence="1" key="2">
    <citation type="submission" date="2024-06" db="EMBL/GenBank/DDBJ databases">
        <authorList>
            <person name="Plum-Jensen L.E."/>
            <person name="Schramm A."/>
            <person name="Marshall I.P.G."/>
        </authorList>
    </citation>
    <scope>NUCLEOTIDE SEQUENCE</scope>
    <source>
        <strain evidence="1">Rat1</strain>
    </source>
</reference>
<proteinExistence type="predicted"/>
<reference evidence="1" key="1">
    <citation type="journal article" date="2024" name="Syst. Appl. Microbiol.">
        <title>First single-strain enrichments of Electrothrix cable bacteria, description of E. aestuarii sp. nov. and E. rattekaaiensis sp. nov., and proposal of a cable bacteria taxonomy following the rules of the SeqCode.</title>
        <authorList>
            <person name="Plum-Jensen L.E."/>
            <person name="Schramm A."/>
            <person name="Marshall I.P.G."/>
        </authorList>
    </citation>
    <scope>NUCLEOTIDE SEQUENCE</scope>
    <source>
        <strain evidence="1">Rat1</strain>
    </source>
</reference>
<dbReference type="SUPFAM" id="SSF53795">
    <property type="entry name" value="PEP carboxykinase-like"/>
    <property type="match status" value="1"/>
</dbReference>
<dbReference type="KEGG" id="eaj:Q3M24_01365"/>
<accession>A0AAU8LX34</accession>
<organism evidence="1">
    <name type="scientific">Candidatus Electrothrix aestuarii</name>
    <dbReference type="NCBI Taxonomy" id="3062594"/>
    <lineage>
        <taxon>Bacteria</taxon>
        <taxon>Pseudomonadati</taxon>
        <taxon>Thermodesulfobacteriota</taxon>
        <taxon>Desulfobulbia</taxon>
        <taxon>Desulfobulbales</taxon>
        <taxon>Desulfobulbaceae</taxon>
        <taxon>Candidatus Electrothrix</taxon>
    </lineage>
</organism>
<dbReference type="EMBL" id="CP159373">
    <property type="protein sequence ID" value="XCN73426.1"/>
    <property type="molecule type" value="Genomic_DNA"/>
</dbReference>
<dbReference type="Gene3D" id="3.40.50.300">
    <property type="entry name" value="P-loop containing nucleotide triphosphate hydrolases"/>
    <property type="match status" value="1"/>
</dbReference>
<protein>
    <recommendedName>
        <fullName evidence="2">HprK-related kinase A</fullName>
    </recommendedName>
</protein>
<dbReference type="InterPro" id="IPR027417">
    <property type="entry name" value="P-loop_NTPase"/>
</dbReference>
<evidence type="ECO:0000313" key="1">
    <source>
        <dbReference type="EMBL" id="XCN73426.1"/>
    </source>
</evidence>
<dbReference type="AlphaFoldDB" id="A0AAU8LX34"/>